<dbReference type="EMBL" id="CABWMH010000034">
    <property type="protein sequence ID" value="VXC45253.1"/>
    <property type="molecule type" value="Genomic_DNA"/>
</dbReference>
<dbReference type="Proteomes" id="UP000433737">
    <property type="component" value="Unassembled WGS sequence"/>
</dbReference>
<evidence type="ECO:0000313" key="2">
    <source>
        <dbReference type="Proteomes" id="UP000433737"/>
    </source>
</evidence>
<comment type="caution">
    <text evidence="1">The sequence shown here is derived from an EMBL/GenBank/DDBJ whole genome shotgun (WGS) entry which is preliminary data.</text>
</comment>
<protein>
    <submittedName>
        <fullName evidence="1">Uncharacterized protein</fullName>
    </submittedName>
</protein>
<sequence length="35" mass="4057">MKIFATRLILLKTTAGNPERFALVLAVRLPRNRYI</sequence>
<reference evidence="1 2" key="1">
    <citation type="submission" date="2019-10" db="EMBL/GenBank/DDBJ databases">
        <authorList>
            <person name="Karimi E."/>
        </authorList>
    </citation>
    <scope>NUCLEOTIDE SEQUENCE [LARGE SCALE GENOMIC DNA]</scope>
    <source>
        <strain evidence="1">Pantoea sp. 111</strain>
    </source>
</reference>
<gene>
    <name evidence="1" type="ORF">PANT111_40302</name>
</gene>
<accession>A0AAX3JAY3</accession>
<name>A0AAX3JAY3_9GAMM</name>
<proteinExistence type="predicted"/>
<dbReference type="AlphaFoldDB" id="A0AAX3JAY3"/>
<organism evidence="1 2">
    <name type="scientific">Pantoea brenneri</name>
    <dbReference type="NCBI Taxonomy" id="472694"/>
    <lineage>
        <taxon>Bacteria</taxon>
        <taxon>Pseudomonadati</taxon>
        <taxon>Pseudomonadota</taxon>
        <taxon>Gammaproteobacteria</taxon>
        <taxon>Enterobacterales</taxon>
        <taxon>Erwiniaceae</taxon>
        <taxon>Pantoea</taxon>
    </lineage>
</organism>
<evidence type="ECO:0000313" key="1">
    <source>
        <dbReference type="EMBL" id="VXC45253.1"/>
    </source>
</evidence>